<evidence type="ECO:0000313" key="2">
    <source>
        <dbReference type="Proteomes" id="UP001327093"/>
    </source>
</evidence>
<dbReference type="Proteomes" id="UP001327093">
    <property type="component" value="Unassembled WGS sequence"/>
</dbReference>
<name>A0ABU6A752_9PSEU</name>
<organism evidence="1 2">
    <name type="scientific">Saccharopolyspora mangrovi</name>
    <dbReference type="NCBI Taxonomy" id="3082379"/>
    <lineage>
        <taxon>Bacteria</taxon>
        <taxon>Bacillati</taxon>
        <taxon>Actinomycetota</taxon>
        <taxon>Actinomycetes</taxon>
        <taxon>Pseudonocardiales</taxon>
        <taxon>Pseudonocardiaceae</taxon>
        <taxon>Saccharopolyspora</taxon>
    </lineage>
</organism>
<evidence type="ECO:0000313" key="1">
    <source>
        <dbReference type="EMBL" id="MEB3367388.1"/>
    </source>
</evidence>
<dbReference type="EMBL" id="JAWLNX010000004">
    <property type="protein sequence ID" value="MEB3367388.1"/>
    <property type="molecule type" value="Genomic_DNA"/>
</dbReference>
<sequence length="53" mass="6471">MRVRIQVEFEGYEYEFERERLLESTDVKVNRLQARMLVNEVVEDIKAALRNER</sequence>
<comment type="caution">
    <text evidence="1">The sequence shown here is derived from an EMBL/GenBank/DDBJ whole genome shotgun (WGS) entry which is preliminary data.</text>
</comment>
<proteinExistence type="predicted"/>
<gene>
    <name evidence="1" type="ORF">R4I43_08210</name>
</gene>
<protein>
    <submittedName>
        <fullName evidence="1">Uncharacterized protein</fullName>
    </submittedName>
</protein>
<reference evidence="1 2" key="1">
    <citation type="submission" date="2023-10" db="EMBL/GenBank/DDBJ databases">
        <title>Saccharopolyspora sp. nov., isolated from mangrove soil.</title>
        <authorList>
            <person name="Lu Y."/>
            <person name="Liu W."/>
        </authorList>
    </citation>
    <scope>NUCLEOTIDE SEQUENCE [LARGE SCALE GENOMIC DNA]</scope>
    <source>
        <strain evidence="1 2">S2-29</strain>
    </source>
</reference>
<accession>A0ABU6A752</accession>
<dbReference type="RefSeq" id="WP_324264939.1">
    <property type="nucleotide sequence ID" value="NZ_JAWLNX010000004.1"/>
</dbReference>
<keyword evidence="2" id="KW-1185">Reference proteome</keyword>